<dbReference type="Proteomes" id="UP000177870">
    <property type="component" value="Chromosome"/>
</dbReference>
<evidence type="ECO:0000313" key="3">
    <source>
        <dbReference type="Proteomes" id="UP000177870"/>
    </source>
</evidence>
<reference evidence="3" key="1">
    <citation type="submission" date="2016-10" db="EMBL/GenBank/DDBJ databases">
        <title>Comparative genomics uncovers the prolific and rare metabolic potential of the cyanobacterial genus Moorea.</title>
        <authorList>
            <person name="Leao T."/>
            <person name="Castelao G."/>
            <person name="Korobeynikov A."/>
            <person name="Monroe E.A."/>
            <person name="Podell S."/>
            <person name="Glukhov E."/>
            <person name="Allen E."/>
            <person name="Gerwick W.H."/>
            <person name="Gerwick L."/>
        </authorList>
    </citation>
    <scope>NUCLEOTIDE SEQUENCE [LARGE SCALE GENOMIC DNA]</scope>
    <source>
        <strain evidence="3">PAL-8-15-08-1</strain>
    </source>
</reference>
<dbReference type="AlphaFoldDB" id="A0A1D8TS96"/>
<dbReference type="STRING" id="1458985.BJP34_14635"/>
<feature type="domain" description="DUF7689" evidence="1">
    <location>
        <begin position="29"/>
        <end position="150"/>
    </location>
</feature>
<dbReference type="InterPro" id="IPR056106">
    <property type="entry name" value="DUF7689"/>
</dbReference>
<gene>
    <name evidence="2" type="ORF">BJP34_14635</name>
</gene>
<proteinExistence type="predicted"/>
<dbReference type="KEGG" id="mpro:BJP34_14635"/>
<dbReference type="Pfam" id="PF24738">
    <property type="entry name" value="DUF7689"/>
    <property type="match status" value="1"/>
</dbReference>
<dbReference type="OrthoDB" id="454373at2"/>
<evidence type="ECO:0000259" key="1">
    <source>
        <dbReference type="Pfam" id="PF24738"/>
    </source>
</evidence>
<dbReference type="RefSeq" id="WP_070392977.1">
    <property type="nucleotide sequence ID" value="NZ_CP017599.1"/>
</dbReference>
<protein>
    <recommendedName>
        <fullName evidence="1">DUF7689 domain-containing protein</fullName>
    </recommendedName>
</protein>
<name>A0A1D8TS96_9CYAN</name>
<evidence type="ECO:0000313" key="2">
    <source>
        <dbReference type="EMBL" id="AOX00520.1"/>
    </source>
</evidence>
<organism evidence="2 3">
    <name type="scientific">Moorena producens PAL-8-15-08-1</name>
    <dbReference type="NCBI Taxonomy" id="1458985"/>
    <lineage>
        <taxon>Bacteria</taxon>
        <taxon>Bacillati</taxon>
        <taxon>Cyanobacteriota</taxon>
        <taxon>Cyanophyceae</taxon>
        <taxon>Coleofasciculales</taxon>
        <taxon>Coleofasciculaceae</taxon>
        <taxon>Moorena</taxon>
    </lineage>
</organism>
<accession>A0A1D8TS96</accession>
<sequence length="161" mass="18685">MVGNEAWLSQVRQWIERDYPNLVSTNYHVTSADTIDYNCVAWAAEDTQRWWWPDPMKESYWPVNVPRVETLLAFIKAFETLGYVICETPDLEENYQKIAIYMLNDQPTHVARQLLNGKWTSKLGQDEDIEHDTLEGLTGERYGQVAQVMKRKVGSRVGKST</sequence>
<dbReference type="EMBL" id="CP017599">
    <property type="protein sequence ID" value="AOX00520.1"/>
    <property type="molecule type" value="Genomic_DNA"/>
</dbReference>